<accession>A0A2I1HB70</accession>
<gene>
    <name evidence="1" type="ORF">RhiirA4_549100</name>
</gene>
<dbReference type="Gene3D" id="3.40.640.10">
    <property type="entry name" value="Type I PLP-dependent aspartate aminotransferase-like (Major domain)"/>
    <property type="match status" value="1"/>
</dbReference>
<reference evidence="1 2" key="1">
    <citation type="submission" date="2015-10" db="EMBL/GenBank/DDBJ databases">
        <title>Genome analyses suggest a sexual origin of heterokaryosis in a supposedly ancient asexual fungus.</title>
        <authorList>
            <person name="Ropars J."/>
            <person name="Sedzielewska K."/>
            <person name="Noel J."/>
            <person name="Charron P."/>
            <person name="Farinelli L."/>
            <person name="Marton T."/>
            <person name="Kruger M."/>
            <person name="Pelin A."/>
            <person name="Brachmann A."/>
            <person name="Corradi N."/>
        </authorList>
    </citation>
    <scope>NUCLEOTIDE SEQUENCE [LARGE SCALE GENOMIC DNA]</scope>
    <source>
        <strain evidence="1 2">A4</strain>
    </source>
</reference>
<sequence>MAVLEGEINVISTSSGWTVQFVAISTIRSVGDNIISTSCLYGYTSKLGINVKFIQGDDSEEQKNSLN</sequence>
<name>A0A2I1HB70_9GLOM</name>
<proteinExistence type="predicted"/>
<dbReference type="SUPFAM" id="SSF53383">
    <property type="entry name" value="PLP-dependent transferases"/>
    <property type="match status" value="1"/>
</dbReference>
<evidence type="ECO:0000313" key="1">
    <source>
        <dbReference type="EMBL" id="PKY56141.1"/>
    </source>
</evidence>
<dbReference type="AlphaFoldDB" id="A0A2I1HB70"/>
<keyword evidence="2" id="KW-1185">Reference proteome</keyword>
<organism evidence="1 2">
    <name type="scientific">Rhizophagus irregularis</name>
    <dbReference type="NCBI Taxonomy" id="588596"/>
    <lineage>
        <taxon>Eukaryota</taxon>
        <taxon>Fungi</taxon>
        <taxon>Fungi incertae sedis</taxon>
        <taxon>Mucoromycota</taxon>
        <taxon>Glomeromycotina</taxon>
        <taxon>Glomeromycetes</taxon>
        <taxon>Glomerales</taxon>
        <taxon>Glomeraceae</taxon>
        <taxon>Rhizophagus</taxon>
    </lineage>
</organism>
<comment type="caution">
    <text evidence="1">The sequence shown here is derived from an EMBL/GenBank/DDBJ whole genome shotgun (WGS) entry which is preliminary data.</text>
</comment>
<dbReference type="VEuPathDB" id="FungiDB:RhiirA1_540657"/>
<evidence type="ECO:0000313" key="2">
    <source>
        <dbReference type="Proteomes" id="UP000234323"/>
    </source>
</evidence>
<dbReference type="InterPro" id="IPR015421">
    <property type="entry name" value="PyrdxlP-dep_Trfase_major"/>
</dbReference>
<dbReference type="EMBL" id="LLXI01002078">
    <property type="protein sequence ID" value="PKY56141.1"/>
    <property type="molecule type" value="Genomic_DNA"/>
</dbReference>
<protein>
    <submittedName>
        <fullName evidence="1">Uncharacterized protein</fullName>
    </submittedName>
</protein>
<dbReference type="InterPro" id="IPR015424">
    <property type="entry name" value="PyrdxlP-dep_Trfase"/>
</dbReference>
<dbReference type="Proteomes" id="UP000234323">
    <property type="component" value="Unassembled WGS sequence"/>
</dbReference>